<accession>A0A382DHM0</accession>
<name>A0A382DHM0_9ZZZZ</name>
<dbReference type="Gene3D" id="3.30.1370.60">
    <property type="entry name" value="Hypothetical oxidoreductase yiak, domain 2"/>
    <property type="match status" value="1"/>
</dbReference>
<evidence type="ECO:0000256" key="1">
    <source>
        <dbReference type="ARBA" id="ARBA00006056"/>
    </source>
</evidence>
<dbReference type="AlphaFoldDB" id="A0A382DHM0"/>
<sequence length="373" mass="40715">MPYTNGIDTLYNAANKNLCEDVMPIDLVTVPVETLTRFSFNCLRAMGCSEEEATLFSDGLIQSELRCLPGQGQGVRRLPIYLERINKRWTNIGAQMEIVKESPALALVDAHNGLGAVMGQRAMDLAVKKSKSMGIGTVIMRNSTHYGSSAVHVRRAINSGCIGIAMTNAGPEMAPWGGSEGRVGTNPWAMGAPTGGDFPVILDIALTTAGKGMMRWFLREGLKMPSDWALTPDGNETDDPGEAMDGPLLAIGQHKGYGLAMMTDVITGVISGAAFGLTPYASQDKLQVSHTFIALDIEWFMPLQDFLDRMDAFVNEVKSSKTRPGFDSVLVPGEIDHIREMEYRNSGAKLDKVVYEELRDLAETLNIDFPFRD</sequence>
<dbReference type="SUPFAM" id="SSF89733">
    <property type="entry name" value="L-sulfolactate dehydrogenase-like"/>
    <property type="match status" value="1"/>
</dbReference>
<comment type="similarity">
    <text evidence="1">Belongs to the LDH2/MDH2 oxidoreductase family.</text>
</comment>
<dbReference type="InterPro" id="IPR036111">
    <property type="entry name" value="Mal/L-sulfo/L-lacto_DH-like_sf"/>
</dbReference>
<dbReference type="EMBL" id="UINC01039371">
    <property type="protein sequence ID" value="SVB37755.1"/>
    <property type="molecule type" value="Genomic_DNA"/>
</dbReference>
<dbReference type="GO" id="GO:0016491">
    <property type="term" value="F:oxidoreductase activity"/>
    <property type="evidence" value="ECO:0007669"/>
    <property type="project" value="UniProtKB-KW"/>
</dbReference>
<dbReference type="Gene3D" id="1.10.1530.10">
    <property type="match status" value="1"/>
</dbReference>
<keyword evidence="2" id="KW-0560">Oxidoreductase</keyword>
<dbReference type="InterPro" id="IPR043143">
    <property type="entry name" value="Mal/L-sulf/L-lact_DH-like_NADP"/>
</dbReference>
<dbReference type="InterPro" id="IPR003767">
    <property type="entry name" value="Malate/L-lactate_DH-like"/>
</dbReference>
<proteinExistence type="inferred from homology"/>
<evidence type="ECO:0000256" key="2">
    <source>
        <dbReference type="ARBA" id="ARBA00023002"/>
    </source>
</evidence>
<reference evidence="3" key="1">
    <citation type="submission" date="2018-05" db="EMBL/GenBank/DDBJ databases">
        <authorList>
            <person name="Lanie J.A."/>
            <person name="Ng W.-L."/>
            <person name="Kazmierczak K.M."/>
            <person name="Andrzejewski T.M."/>
            <person name="Davidsen T.M."/>
            <person name="Wayne K.J."/>
            <person name="Tettelin H."/>
            <person name="Glass J.I."/>
            <person name="Rusch D."/>
            <person name="Podicherti R."/>
            <person name="Tsui H.-C.T."/>
            <person name="Winkler M.E."/>
        </authorList>
    </citation>
    <scope>NUCLEOTIDE SEQUENCE</scope>
</reference>
<evidence type="ECO:0008006" key="4">
    <source>
        <dbReference type="Google" id="ProtNLM"/>
    </source>
</evidence>
<dbReference type="InterPro" id="IPR043144">
    <property type="entry name" value="Mal/L-sulf/L-lact_DH-like_ah"/>
</dbReference>
<protein>
    <recommendedName>
        <fullName evidence="4">Malate dehydrogenase</fullName>
    </recommendedName>
</protein>
<evidence type="ECO:0000313" key="3">
    <source>
        <dbReference type="EMBL" id="SVB37755.1"/>
    </source>
</evidence>
<dbReference type="PANTHER" id="PTHR11091:SF0">
    <property type="entry name" value="MALATE DEHYDROGENASE"/>
    <property type="match status" value="1"/>
</dbReference>
<dbReference type="PANTHER" id="PTHR11091">
    <property type="entry name" value="OXIDOREDUCTASE-RELATED"/>
    <property type="match status" value="1"/>
</dbReference>
<organism evidence="3">
    <name type="scientific">marine metagenome</name>
    <dbReference type="NCBI Taxonomy" id="408172"/>
    <lineage>
        <taxon>unclassified sequences</taxon>
        <taxon>metagenomes</taxon>
        <taxon>ecological metagenomes</taxon>
    </lineage>
</organism>
<gene>
    <name evidence="3" type="ORF">METZ01_LOCUS190609</name>
</gene>
<dbReference type="Pfam" id="PF02615">
    <property type="entry name" value="Ldh_2"/>
    <property type="match status" value="1"/>
</dbReference>